<keyword evidence="5" id="KW-1185">Reference proteome</keyword>
<keyword evidence="1" id="KW-0863">Zinc-finger</keyword>
<evidence type="ECO:0000313" key="5">
    <source>
        <dbReference type="Proteomes" id="UP001446871"/>
    </source>
</evidence>
<keyword evidence="1" id="KW-0862">Zinc</keyword>
<gene>
    <name evidence="4" type="ORF">PG996_013916</name>
</gene>
<sequence>MATPSESGNVESRTYQCAVCEKVLNSQKTLEQHTKTHLKPFSCADCGESFARQDQIVYHRYKAHGHNASSFICYIKGCNRSRLGLKSQKALDTHLANSHQGATAANNQQAAGRVLQ</sequence>
<dbReference type="Pfam" id="PF00096">
    <property type="entry name" value="zf-C2H2"/>
    <property type="match status" value="1"/>
</dbReference>
<accession>A0ABR1TGX1</accession>
<dbReference type="InterPro" id="IPR036236">
    <property type="entry name" value="Znf_C2H2_sf"/>
</dbReference>
<name>A0ABR1TGX1_9PEZI</name>
<evidence type="ECO:0000256" key="1">
    <source>
        <dbReference type="PROSITE-ProRule" id="PRU00042"/>
    </source>
</evidence>
<dbReference type="InterPro" id="IPR013087">
    <property type="entry name" value="Znf_C2H2_type"/>
</dbReference>
<dbReference type="PROSITE" id="PS00028">
    <property type="entry name" value="ZINC_FINGER_C2H2_1"/>
    <property type="match status" value="2"/>
</dbReference>
<protein>
    <recommendedName>
        <fullName evidence="3">C2H2-type domain-containing protein</fullName>
    </recommendedName>
</protein>
<dbReference type="SMART" id="SM00355">
    <property type="entry name" value="ZnF_C2H2"/>
    <property type="match status" value="3"/>
</dbReference>
<organism evidence="4 5">
    <name type="scientific">Apiospora saccharicola</name>
    <dbReference type="NCBI Taxonomy" id="335842"/>
    <lineage>
        <taxon>Eukaryota</taxon>
        <taxon>Fungi</taxon>
        <taxon>Dikarya</taxon>
        <taxon>Ascomycota</taxon>
        <taxon>Pezizomycotina</taxon>
        <taxon>Sordariomycetes</taxon>
        <taxon>Xylariomycetidae</taxon>
        <taxon>Amphisphaeriales</taxon>
        <taxon>Apiosporaceae</taxon>
        <taxon>Apiospora</taxon>
    </lineage>
</organism>
<keyword evidence="1" id="KW-0479">Metal-binding</keyword>
<evidence type="ECO:0000259" key="3">
    <source>
        <dbReference type="PROSITE" id="PS50157"/>
    </source>
</evidence>
<dbReference type="SUPFAM" id="SSF57667">
    <property type="entry name" value="beta-beta-alpha zinc fingers"/>
    <property type="match status" value="1"/>
</dbReference>
<feature type="region of interest" description="Disordered" evidence="2">
    <location>
        <begin position="96"/>
        <end position="116"/>
    </location>
</feature>
<dbReference type="EMBL" id="JAQQWM010000009">
    <property type="protein sequence ID" value="KAK8045852.1"/>
    <property type="molecule type" value="Genomic_DNA"/>
</dbReference>
<comment type="caution">
    <text evidence="4">The sequence shown here is derived from an EMBL/GenBank/DDBJ whole genome shotgun (WGS) entry which is preliminary data.</text>
</comment>
<feature type="compositionally biased region" description="Low complexity" evidence="2">
    <location>
        <begin position="100"/>
        <end position="116"/>
    </location>
</feature>
<dbReference type="PROSITE" id="PS50157">
    <property type="entry name" value="ZINC_FINGER_C2H2_2"/>
    <property type="match status" value="2"/>
</dbReference>
<proteinExistence type="predicted"/>
<evidence type="ECO:0000313" key="4">
    <source>
        <dbReference type="EMBL" id="KAK8045852.1"/>
    </source>
</evidence>
<dbReference type="Gene3D" id="3.30.160.60">
    <property type="entry name" value="Classic Zinc Finger"/>
    <property type="match status" value="2"/>
</dbReference>
<reference evidence="4 5" key="1">
    <citation type="submission" date="2023-01" db="EMBL/GenBank/DDBJ databases">
        <title>Analysis of 21 Apiospora genomes using comparative genomics revels a genus with tremendous synthesis potential of carbohydrate active enzymes and secondary metabolites.</title>
        <authorList>
            <person name="Sorensen T."/>
        </authorList>
    </citation>
    <scope>NUCLEOTIDE SEQUENCE [LARGE SCALE GENOMIC DNA]</scope>
    <source>
        <strain evidence="4 5">CBS 83171</strain>
    </source>
</reference>
<feature type="domain" description="C2H2-type" evidence="3">
    <location>
        <begin position="15"/>
        <end position="37"/>
    </location>
</feature>
<evidence type="ECO:0000256" key="2">
    <source>
        <dbReference type="SAM" id="MobiDB-lite"/>
    </source>
</evidence>
<dbReference type="Proteomes" id="UP001446871">
    <property type="component" value="Unassembled WGS sequence"/>
</dbReference>
<feature type="domain" description="C2H2-type" evidence="3">
    <location>
        <begin position="41"/>
        <end position="69"/>
    </location>
</feature>
<dbReference type="Pfam" id="PF13912">
    <property type="entry name" value="zf-C2H2_6"/>
    <property type="match status" value="1"/>
</dbReference>